<evidence type="ECO:0000256" key="2">
    <source>
        <dbReference type="ARBA" id="ARBA00006544"/>
    </source>
</evidence>
<keyword evidence="4 7" id="KW-0812">Transmembrane</keyword>
<feature type="transmembrane region" description="Helical" evidence="7">
    <location>
        <begin position="20"/>
        <end position="48"/>
    </location>
</feature>
<dbReference type="AlphaFoldDB" id="A0A4R6BDK8"/>
<evidence type="ECO:0000256" key="7">
    <source>
        <dbReference type="SAM" id="Phobius"/>
    </source>
</evidence>
<dbReference type="InterPro" id="IPR052984">
    <property type="entry name" value="UPF0421"/>
</dbReference>
<dbReference type="GO" id="GO:0005886">
    <property type="term" value="C:plasma membrane"/>
    <property type="evidence" value="ECO:0007669"/>
    <property type="project" value="UniProtKB-SubCell"/>
</dbReference>
<protein>
    <submittedName>
        <fullName evidence="9">Aromatic acid exporter family protein</fullName>
    </submittedName>
</protein>
<keyword evidence="10" id="KW-1185">Reference proteome</keyword>
<evidence type="ECO:0000256" key="1">
    <source>
        <dbReference type="ARBA" id="ARBA00004651"/>
    </source>
</evidence>
<comment type="similarity">
    <text evidence="2">Belongs to the UPF0421 family.</text>
</comment>
<feature type="domain" description="Putative aromatic acid exporter C-terminal" evidence="8">
    <location>
        <begin position="154"/>
        <end position="317"/>
    </location>
</feature>
<sequence length="324" mass="36777">MKTIKLNPYRIGYRTLKTAFGMAIAVIIAKYLGVVNFSSAAILVVLCIKNTKMKSVQAAWARLISCLLGLIFASAIFELLGYYPLVLGLVVLLFIPTTVVLGTQEGVVTACVIILHCFNSKGVSAGFILNETLLIIVGLSIALVLNLYMPNRAKELDLFRTKIEQEFQVIMSEFSEALKYVDIELDHKLIDQALLTIEKAKSVAFMDVENHFVRNQNSYYHYFDMRSKQARLLHRMVDLINDVSRSEQLHLQLSELIHEMGQNISSNDHTAIRLHDLYAIQLEMREHPLPDNYEALHSRASAFQLLRELEAYLIIKSKFGSLRK</sequence>
<dbReference type="Gene3D" id="1.20.120.940">
    <property type="entry name" value="Putative aromatic acid exporter, C-terminal domain"/>
    <property type="match status" value="1"/>
</dbReference>
<dbReference type="EMBL" id="SCWA01000009">
    <property type="protein sequence ID" value="TDL97857.1"/>
    <property type="molecule type" value="Genomic_DNA"/>
</dbReference>
<keyword evidence="6 7" id="KW-0472">Membrane</keyword>
<reference evidence="9 10" key="1">
    <citation type="submission" date="2019-01" db="EMBL/GenBank/DDBJ databases">
        <title>Draft genome sequences of the type strains of six Macrococcus species.</title>
        <authorList>
            <person name="Mazhar S."/>
            <person name="Altermann E."/>
            <person name="Hill C."/>
            <person name="Mcauliffe O."/>
        </authorList>
    </citation>
    <scope>NUCLEOTIDE SEQUENCE [LARGE SCALE GENOMIC DNA]</scope>
    <source>
        <strain evidence="9 10">CCM4811</strain>
    </source>
</reference>
<accession>A0A4R6BDK8</accession>
<dbReference type="PANTHER" id="PTHR40064">
    <property type="entry name" value="MEMBRANE PROTEIN-RELATED"/>
    <property type="match status" value="1"/>
</dbReference>
<gene>
    <name evidence="9" type="ORF">ERX27_06255</name>
</gene>
<dbReference type="Proteomes" id="UP000295310">
    <property type="component" value="Unassembled WGS sequence"/>
</dbReference>
<evidence type="ECO:0000313" key="10">
    <source>
        <dbReference type="Proteomes" id="UP000295310"/>
    </source>
</evidence>
<dbReference type="Pfam" id="PF06081">
    <property type="entry name" value="ArAE_1"/>
    <property type="match status" value="1"/>
</dbReference>
<evidence type="ECO:0000256" key="6">
    <source>
        <dbReference type="ARBA" id="ARBA00023136"/>
    </source>
</evidence>
<comment type="caution">
    <text evidence="9">The sequence shown here is derived from an EMBL/GenBank/DDBJ whole genome shotgun (WGS) entry which is preliminary data.</text>
</comment>
<dbReference type="Pfam" id="PF11728">
    <property type="entry name" value="ArAE_1_C"/>
    <property type="match status" value="1"/>
</dbReference>
<evidence type="ECO:0000259" key="8">
    <source>
        <dbReference type="Pfam" id="PF11728"/>
    </source>
</evidence>
<dbReference type="InterPro" id="IPR010343">
    <property type="entry name" value="ArAE_1"/>
</dbReference>
<evidence type="ECO:0000313" key="9">
    <source>
        <dbReference type="EMBL" id="TDL97857.1"/>
    </source>
</evidence>
<proteinExistence type="inferred from homology"/>
<dbReference type="InterPro" id="IPR038323">
    <property type="entry name" value="ArAE_1_C_sf"/>
</dbReference>
<keyword evidence="5 7" id="KW-1133">Transmembrane helix</keyword>
<organism evidence="9 10">
    <name type="scientific">Macrococcus brunensis</name>
    <dbReference type="NCBI Taxonomy" id="198483"/>
    <lineage>
        <taxon>Bacteria</taxon>
        <taxon>Bacillati</taxon>
        <taxon>Bacillota</taxon>
        <taxon>Bacilli</taxon>
        <taxon>Bacillales</taxon>
        <taxon>Staphylococcaceae</taxon>
        <taxon>Macrococcus</taxon>
    </lineage>
</organism>
<dbReference type="PANTHER" id="PTHR40064:SF1">
    <property type="entry name" value="MEMBRANE PROTEIN"/>
    <property type="match status" value="1"/>
</dbReference>
<feature type="transmembrane region" description="Helical" evidence="7">
    <location>
        <begin position="127"/>
        <end position="149"/>
    </location>
</feature>
<dbReference type="RefSeq" id="WP_133431979.1">
    <property type="nucleotide sequence ID" value="NZ_SCWA01000009.1"/>
</dbReference>
<dbReference type="InterPro" id="IPR021062">
    <property type="entry name" value="ArAE_1_C"/>
</dbReference>
<feature type="transmembrane region" description="Helical" evidence="7">
    <location>
        <begin position="60"/>
        <end position="83"/>
    </location>
</feature>
<feature type="transmembrane region" description="Helical" evidence="7">
    <location>
        <begin position="89"/>
        <end position="115"/>
    </location>
</feature>
<keyword evidence="3" id="KW-1003">Cell membrane</keyword>
<evidence type="ECO:0000256" key="3">
    <source>
        <dbReference type="ARBA" id="ARBA00022475"/>
    </source>
</evidence>
<name>A0A4R6BDK8_9STAP</name>
<dbReference type="OrthoDB" id="357521at2"/>
<evidence type="ECO:0000256" key="4">
    <source>
        <dbReference type="ARBA" id="ARBA00022692"/>
    </source>
</evidence>
<evidence type="ECO:0000256" key="5">
    <source>
        <dbReference type="ARBA" id="ARBA00022989"/>
    </source>
</evidence>
<comment type="subcellular location">
    <subcellularLocation>
        <location evidence="1">Cell membrane</location>
        <topology evidence="1">Multi-pass membrane protein</topology>
    </subcellularLocation>
</comment>